<reference evidence="3 4" key="1">
    <citation type="journal article" date="2011" name="Science">
        <title>The Selaginella genome identifies genetic changes associated with the evolution of vascular plants.</title>
        <authorList>
            <person name="Banks J.A."/>
            <person name="Nishiyama T."/>
            <person name="Hasebe M."/>
            <person name="Bowman J.L."/>
            <person name="Gribskov M."/>
            <person name="dePamphilis C."/>
            <person name="Albert V.A."/>
            <person name="Aono N."/>
            <person name="Aoyama T."/>
            <person name="Ambrose B.A."/>
            <person name="Ashton N.W."/>
            <person name="Axtell M.J."/>
            <person name="Barker E."/>
            <person name="Barker M.S."/>
            <person name="Bennetzen J.L."/>
            <person name="Bonawitz N.D."/>
            <person name="Chapple C."/>
            <person name="Cheng C."/>
            <person name="Correa L.G."/>
            <person name="Dacre M."/>
            <person name="DeBarry J."/>
            <person name="Dreyer I."/>
            <person name="Elias M."/>
            <person name="Engstrom E.M."/>
            <person name="Estelle M."/>
            <person name="Feng L."/>
            <person name="Finet C."/>
            <person name="Floyd S.K."/>
            <person name="Frommer W.B."/>
            <person name="Fujita T."/>
            <person name="Gramzow L."/>
            <person name="Gutensohn M."/>
            <person name="Harholt J."/>
            <person name="Hattori M."/>
            <person name="Heyl A."/>
            <person name="Hirai T."/>
            <person name="Hiwatashi Y."/>
            <person name="Ishikawa M."/>
            <person name="Iwata M."/>
            <person name="Karol K.G."/>
            <person name="Koehler B."/>
            <person name="Kolukisaoglu U."/>
            <person name="Kubo M."/>
            <person name="Kurata T."/>
            <person name="Lalonde S."/>
            <person name="Li K."/>
            <person name="Li Y."/>
            <person name="Litt A."/>
            <person name="Lyons E."/>
            <person name="Manning G."/>
            <person name="Maruyama T."/>
            <person name="Michael T.P."/>
            <person name="Mikami K."/>
            <person name="Miyazaki S."/>
            <person name="Morinaga S."/>
            <person name="Murata T."/>
            <person name="Mueller-Roeber B."/>
            <person name="Nelson D.R."/>
            <person name="Obara M."/>
            <person name="Oguri Y."/>
            <person name="Olmstead R.G."/>
            <person name="Onodera N."/>
            <person name="Petersen B.L."/>
            <person name="Pils B."/>
            <person name="Prigge M."/>
            <person name="Rensing S.A."/>
            <person name="Riano-Pachon D.M."/>
            <person name="Roberts A.W."/>
            <person name="Sato Y."/>
            <person name="Scheller H.V."/>
            <person name="Schulz B."/>
            <person name="Schulz C."/>
            <person name="Shakirov E.V."/>
            <person name="Shibagaki N."/>
            <person name="Shinohara N."/>
            <person name="Shippen D.E."/>
            <person name="Soerensen I."/>
            <person name="Sotooka R."/>
            <person name="Sugimoto N."/>
            <person name="Sugita M."/>
            <person name="Sumikawa N."/>
            <person name="Tanurdzic M."/>
            <person name="Theissen G."/>
            <person name="Ulvskov P."/>
            <person name="Wakazuki S."/>
            <person name="Weng J.K."/>
            <person name="Willats W.W."/>
            <person name="Wipf D."/>
            <person name="Wolf P.G."/>
            <person name="Yang L."/>
            <person name="Zimmer A.D."/>
            <person name="Zhu Q."/>
            <person name="Mitros T."/>
            <person name="Hellsten U."/>
            <person name="Loque D."/>
            <person name="Otillar R."/>
            <person name="Salamov A."/>
            <person name="Schmutz J."/>
            <person name="Shapiro H."/>
            <person name="Lindquist E."/>
            <person name="Lucas S."/>
            <person name="Rokhsar D."/>
            <person name="Grigoriev I.V."/>
        </authorList>
    </citation>
    <scope>NUCLEOTIDE SEQUENCE [LARGE SCALE GENOMIC DNA]</scope>
</reference>
<gene>
    <name evidence="3" type="ORF">SELMODRAFT_419139</name>
</gene>
<dbReference type="OMA" id="DILAHAW"/>
<feature type="domain" description="Cupin type-1" evidence="2">
    <location>
        <begin position="210"/>
        <end position="352"/>
    </location>
</feature>
<dbReference type="Proteomes" id="UP000001514">
    <property type="component" value="Unassembled WGS sequence"/>
</dbReference>
<dbReference type="Gene3D" id="2.60.120.10">
    <property type="entry name" value="Jelly Rolls"/>
    <property type="match status" value="2"/>
</dbReference>
<evidence type="ECO:0000313" key="4">
    <source>
        <dbReference type="Proteomes" id="UP000001514"/>
    </source>
</evidence>
<keyword evidence="1" id="KW-0732">Signal</keyword>
<feature type="domain" description="Cupin type-1" evidence="2">
    <location>
        <begin position="22"/>
        <end position="181"/>
    </location>
</feature>
<dbReference type="InterPro" id="IPR011051">
    <property type="entry name" value="RmlC_Cupin_sf"/>
</dbReference>
<dbReference type="InterPro" id="IPR050253">
    <property type="entry name" value="Seed_Storage-Functional"/>
</dbReference>
<dbReference type="Pfam" id="PF00190">
    <property type="entry name" value="Cupin_1"/>
    <property type="match status" value="2"/>
</dbReference>
<proteinExistence type="predicted"/>
<dbReference type="AlphaFoldDB" id="D8S7Z0"/>
<dbReference type="InParanoid" id="D8S7Z0"/>
<dbReference type="KEGG" id="smo:SELMODRAFT_419139"/>
<keyword evidence="4" id="KW-1185">Reference proteome</keyword>
<feature type="chain" id="PRO_5003122480" description="Cupin type-1 domain-containing protein" evidence="1">
    <location>
        <begin position="19"/>
        <end position="375"/>
    </location>
</feature>
<dbReference type="SUPFAM" id="SSF51182">
    <property type="entry name" value="RmlC-like cupins"/>
    <property type="match status" value="1"/>
</dbReference>
<dbReference type="SMART" id="SM00835">
    <property type="entry name" value="Cupin_1"/>
    <property type="match status" value="2"/>
</dbReference>
<dbReference type="PANTHER" id="PTHR31189:SF62">
    <property type="entry name" value="OS01G0976200 PROTEIN"/>
    <property type="match status" value="1"/>
</dbReference>
<dbReference type="STRING" id="88036.D8S7Z0"/>
<dbReference type="eggNOG" id="ENOG502QSNZ">
    <property type="taxonomic scope" value="Eukaryota"/>
</dbReference>
<evidence type="ECO:0000313" key="3">
    <source>
        <dbReference type="EMBL" id="EFJ19431.1"/>
    </source>
</evidence>
<dbReference type="InterPro" id="IPR006045">
    <property type="entry name" value="Cupin_1"/>
</dbReference>
<accession>D8S7Z0</accession>
<evidence type="ECO:0000256" key="1">
    <source>
        <dbReference type="SAM" id="SignalP"/>
    </source>
</evidence>
<dbReference type="Gramene" id="EFJ19431">
    <property type="protein sequence ID" value="EFJ19431"/>
    <property type="gene ID" value="SELMODRAFT_419139"/>
</dbReference>
<dbReference type="PANTHER" id="PTHR31189">
    <property type="entry name" value="OS03G0336100 PROTEIN-RELATED"/>
    <property type="match status" value="1"/>
</dbReference>
<organism evidence="4">
    <name type="scientific">Selaginella moellendorffii</name>
    <name type="common">Spikemoss</name>
    <dbReference type="NCBI Taxonomy" id="88036"/>
    <lineage>
        <taxon>Eukaryota</taxon>
        <taxon>Viridiplantae</taxon>
        <taxon>Streptophyta</taxon>
        <taxon>Embryophyta</taxon>
        <taxon>Tracheophyta</taxon>
        <taxon>Lycopodiopsida</taxon>
        <taxon>Selaginellales</taxon>
        <taxon>Selaginellaceae</taxon>
        <taxon>Selaginella</taxon>
    </lineage>
</organism>
<dbReference type="EMBL" id="GL377606">
    <property type="protein sequence ID" value="EFJ19431.1"/>
    <property type="molecule type" value="Genomic_DNA"/>
</dbReference>
<dbReference type="HOGENOM" id="CLU_027536_2_0_1"/>
<sequence length="375" mass="41371">MVMRFVFLLLLALGFASAKDSSDLVLPHPRKVVKEKGGRILGWDRDATAFEEIGVKSEIIHLKPNGLVLPMYVDADSLCYVLEGRATAGIVRPSGEATNTRYVRVGDVVALPAGWMVWLWNTGGLGMKMFCVNKQVLQEDCKSCKTYFLAGSEESKKGSFLHGFSDEVLKRTFQVDMKEARSIVQAQKSSVFADAKASFLFFLFRKMIAHPDVIESGGRMTLLDDTKMRILEHLNFGAVLVKLNPSSMFAPQWLLGSGQIVYVTKGKGRVEVATHEGQAAIDQTVDAGDVFVVPPYHPHAVVNTGSFPMEWICIHFTSSFYPSFLSGSRSVYGSIPLEVLSASLNTSDDVADMVRSAHASEKMFFTLDRGFFSIV</sequence>
<name>D8S7Z0_SELML</name>
<evidence type="ECO:0000259" key="2">
    <source>
        <dbReference type="SMART" id="SM00835"/>
    </source>
</evidence>
<feature type="signal peptide" evidence="1">
    <location>
        <begin position="1"/>
        <end position="18"/>
    </location>
</feature>
<protein>
    <recommendedName>
        <fullName evidence="2">Cupin type-1 domain-containing protein</fullName>
    </recommendedName>
</protein>
<dbReference type="InterPro" id="IPR014710">
    <property type="entry name" value="RmlC-like_jellyroll"/>
</dbReference>